<dbReference type="InterPro" id="IPR050357">
    <property type="entry name" value="Arrestin_domain-protein"/>
</dbReference>
<dbReference type="GO" id="GO:0005829">
    <property type="term" value="C:cytosol"/>
    <property type="evidence" value="ECO:0007669"/>
    <property type="project" value="TreeGrafter"/>
</dbReference>
<reference evidence="3 4" key="1">
    <citation type="submission" date="2016-07" db="EMBL/GenBank/DDBJ databases">
        <title>Pervasive Adenine N6-methylation of Active Genes in Fungi.</title>
        <authorList>
            <consortium name="DOE Joint Genome Institute"/>
            <person name="Mondo S.J."/>
            <person name="Dannebaum R.O."/>
            <person name="Kuo R.C."/>
            <person name="Labutti K."/>
            <person name="Haridas S."/>
            <person name="Kuo A."/>
            <person name="Salamov A."/>
            <person name="Ahrendt S.R."/>
            <person name="Lipzen A."/>
            <person name="Sullivan W."/>
            <person name="Andreopoulos W.B."/>
            <person name="Clum A."/>
            <person name="Lindquist E."/>
            <person name="Daum C."/>
            <person name="Ramamoorthy G.K."/>
            <person name="Gryganskyi A."/>
            <person name="Culley D."/>
            <person name="Magnuson J.K."/>
            <person name="James T.Y."/>
            <person name="O'Malley M.A."/>
            <person name="Stajich J.E."/>
            <person name="Spatafora J.W."/>
            <person name="Visel A."/>
            <person name="Grigoriev I.V."/>
        </authorList>
    </citation>
    <scope>NUCLEOTIDE SEQUENCE [LARGE SCALE GENOMIC DNA]</scope>
    <source>
        <strain evidence="3 4">NRRL 3301</strain>
    </source>
</reference>
<dbReference type="SUPFAM" id="SSF81296">
    <property type="entry name" value="E set domains"/>
    <property type="match status" value="1"/>
</dbReference>
<organism evidence="3 4">
    <name type="scientific">Hesseltinella vesiculosa</name>
    <dbReference type="NCBI Taxonomy" id="101127"/>
    <lineage>
        <taxon>Eukaryota</taxon>
        <taxon>Fungi</taxon>
        <taxon>Fungi incertae sedis</taxon>
        <taxon>Mucoromycota</taxon>
        <taxon>Mucoromycotina</taxon>
        <taxon>Mucoromycetes</taxon>
        <taxon>Mucorales</taxon>
        <taxon>Cunninghamellaceae</taxon>
        <taxon>Hesseltinella</taxon>
    </lineage>
</organism>
<dbReference type="InterPro" id="IPR014756">
    <property type="entry name" value="Ig_E-set"/>
</dbReference>
<dbReference type="GO" id="GO:0070086">
    <property type="term" value="P:ubiquitin-dependent endocytosis"/>
    <property type="evidence" value="ECO:0007669"/>
    <property type="project" value="TreeGrafter"/>
</dbReference>
<dbReference type="GO" id="GO:0005886">
    <property type="term" value="C:plasma membrane"/>
    <property type="evidence" value="ECO:0007669"/>
    <property type="project" value="TreeGrafter"/>
</dbReference>
<gene>
    <name evidence="3" type="ORF">DM01DRAFT_1298864</name>
</gene>
<comment type="caution">
    <text evidence="3">The sequence shown here is derived from an EMBL/GenBank/DDBJ whole genome shotgun (WGS) entry which is preliminary data.</text>
</comment>
<dbReference type="GO" id="GO:0030674">
    <property type="term" value="F:protein-macromolecule adaptor activity"/>
    <property type="evidence" value="ECO:0007669"/>
    <property type="project" value="TreeGrafter"/>
</dbReference>
<dbReference type="InterPro" id="IPR014752">
    <property type="entry name" value="Arrestin-like_C"/>
</dbReference>
<dbReference type="Proteomes" id="UP000242146">
    <property type="component" value="Unassembled WGS sequence"/>
</dbReference>
<sequence>MGLLSHDRLTFGPLKPVILRGAPDVDASSVLTSFLCLTLAKPEKISNVKVYLKSTSKTYWPEGLGQKAKQVTHSQVLNTKTLTLLDEKTMLSAGEHRWPFTFIIPNSTIDTIESEYGRVKHTVEAIVTRTGKPLLIPDYRLSKSILILRSYMSDDLLVSNSIRDLSQTFERHLPAGDVSVMVEYSAFSSGDLYNLQFVIQPQQKDCRLESIQVSVTETRRYVVPELGAWRNDSHTFPLQYAYATPLGEADSLCHAYIHDDDMIRVFDTANASSSPPTNGTHGLPLVDTFGYRVAFATPTCQDKFHHSTHYREIGIRHTLSIHVTLSHADPSGIASPPSTPASPSSPMTGPAQLQPPTWPSVVSRLRKGKKQHDANRQLDHIKLDLPLTVFDCRLKEDYSHLPSYFETGLVESPFTTIMPGDQPRHHAFLCPCYHEFCRQMEQTSALLNIPSIPPPDYEHCADRKVK</sequence>
<accession>A0A1X2GW50</accession>
<feature type="compositionally biased region" description="Low complexity" evidence="1">
    <location>
        <begin position="330"/>
        <end position="350"/>
    </location>
</feature>
<keyword evidence="4" id="KW-1185">Reference proteome</keyword>
<feature type="region of interest" description="Disordered" evidence="1">
    <location>
        <begin position="329"/>
        <end position="358"/>
    </location>
</feature>
<evidence type="ECO:0000313" key="3">
    <source>
        <dbReference type="EMBL" id="ORX62240.1"/>
    </source>
</evidence>
<proteinExistence type="predicted"/>
<dbReference type="GO" id="GO:0031625">
    <property type="term" value="F:ubiquitin protein ligase binding"/>
    <property type="evidence" value="ECO:0007669"/>
    <property type="project" value="TreeGrafter"/>
</dbReference>
<dbReference type="STRING" id="101127.A0A1X2GW50"/>
<evidence type="ECO:0000259" key="2">
    <source>
        <dbReference type="Pfam" id="PF00339"/>
    </source>
</evidence>
<dbReference type="PANTHER" id="PTHR11188">
    <property type="entry name" value="ARRESTIN DOMAIN CONTAINING PROTEIN"/>
    <property type="match status" value="1"/>
</dbReference>
<protein>
    <recommendedName>
        <fullName evidence="2">Arrestin-like N-terminal domain-containing protein</fullName>
    </recommendedName>
</protein>
<dbReference type="AlphaFoldDB" id="A0A1X2GW50"/>
<dbReference type="Gene3D" id="2.60.40.640">
    <property type="match status" value="1"/>
</dbReference>
<dbReference type="InterPro" id="IPR011021">
    <property type="entry name" value="Arrestin-like_N"/>
</dbReference>
<evidence type="ECO:0000313" key="4">
    <source>
        <dbReference type="Proteomes" id="UP000242146"/>
    </source>
</evidence>
<dbReference type="EMBL" id="MCGT01000002">
    <property type="protein sequence ID" value="ORX62240.1"/>
    <property type="molecule type" value="Genomic_DNA"/>
</dbReference>
<dbReference type="OrthoDB" id="2238745at2759"/>
<evidence type="ECO:0000256" key="1">
    <source>
        <dbReference type="SAM" id="MobiDB-lite"/>
    </source>
</evidence>
<dbReference type="Pfam" id="PF00339">
    <property type="entry name" value="Arrestin_N"/>
    <property type="match status" value="1"/>
</dbReference>
<dbReference type="PANTHER" id="PTHR11188:SF17">
    <property type="entry name" value="FI21816P1"/>
    <property type="match status" value="1"/>
</dbReference>
<name>A0A1X2GW50_9FUNG</name>
<feature type="domain" description="Arrestin-like N-terminal" evidence="2">
    <location>
        <begin position="37"/>
        <end position="132"/>
    </location>
</feature>